<dbReference type="Gene3D" id="1.50.10.10">
    <property type="match status" value="1"/>
</dbReference>
<dbReference type="Gene3D" id="2.80.10.50">
    <property type="match status" value="1"/>
</dbReference>
<dbReference type="SUPFAM" id="SSF48208">
    <property type="entry name" value="Six-hairpin glycosidases"/>
    <property type="match status" value="1"/>
</dbReference>
<feature type="signal peptide" evidence="1">
    <location>
        <begin position="1"/>
        <end position="19"/>
    </location>
</feature>
<proteinExistence type="predicted"/>
<dbReference type="Gene3D" id="2.60.420.10">
    <property type="entry name" value="Maltose phosphorylase, domain 3"/>
    <property type="match status" value="1"/>
</dbReference>
<protein>
    <submittedName>
        <fullName evidence="3">Carbohydrate binding module</fullName>
    </submittedName>
</protein>
<dbReference type="Proteomes" id="UP000010321">
    <property type="component" value="Unassembled WGS sequence"/>
</dbReference>
<dbReference type="Gene3D" id="2.60.120.260">
    <property type="entry name" value="Galactose-binding domain-like"/>
    <property type="match status" value="1"/>
</dbReference>
<comment type="caution">
    <text evidence="3">The sequence shown here is derived from an EMBL/GenBank/DDBJ whole genome shotgun (WGS) entry which is preliminary data.</text>
</comment>
<keyword evidence="1" id="KW-0732">Signal</keyword>
<feature type="chain" id="PRO_5045473406" evidence="1">
    <location>
        <begin position="20"/>
        <end position="888"/>
    </location>
</feature>
<dbReference type="InterPro" id="IPR008928">
    <property type="entry name" value="6-hairpin_glycosidase_sf"/>
</dbReference>
<dbReference type="InterPro" id="IPR036300">
    <property type="entry name" value="MIR_dom_sf"/>
</dbReference>
<dbReference type="InterPro" id="IPR005084">
    <property type="entry name" value="CBM6"/>
</dbReference>
<gene>
    <name evidence="3" type="ORF">HMPREF9445_01884</name>
</gene>
<dbReference type="SUPFAM" id="SSF49785">
    <property type="entry name" value="Galactose-binding domain-like"/>
    <property type="match status" value="1"/>
</dbReference>
<dbReference type="InterPro" id="IPR012341">
    <property type="entry name" value="6hp_glycosidase-like_sf"/>
</dbReference>
<organism evidence="3 4">
    <name type="scientific">Bacteroides clarus YIT 12056</name>
    <dbReference type="NCBI Taxonomy" id="762984"/>
    <lineage>
        <taxon>Bacteria</taxon>
        <taxon>Pseudomonadati</taxon>
        <taxon>Bacteroidota</taxon>
        <taxon>Bacteroidia</taxon>
        <taxon>Bacteroidales</taxon>
        <taxon>Bacteroidaceae</taxon>
        <taxon>Bacteroides</taxon>
    </lineage>
</organism>
<dbReference type="SUPFAM" id="SSF82109">
    <property type="entry name" value="MIR domain"/>
    <property type="match status" value="1"/>
</dbReference>
<accession>A0ABN0CMR1</accession>
<dbReference type="InterPro" id="IPR008979">
    <property type="entry name" value="Galactose-bd-like_sf"/>
</dbReference>
<evidence type="ECO:0000313" key="3">
    <source>
        <dbReference type="EMBL" id="EGF51393.1"/>
    </source>
</evidence>
<feature type="domain" description="CBM6" evidence="2">
    <location>
        <begin position="744"/>
        <end position="886"/>
    </location>
</feature>
<dbReference type="RefSeq" id="WP_009122016.1">
    <property type="nucleotide sequence ID" value="NZ_FQWK01000005.1"/>
</dbReference>
<reference evidence="3 4" key="1">
    <citation type="submission" date="2011-02" db="EMBL/GenBank/DDBJ databases">
        <authorList>
            <person name="Weinstock G."/>
            <person name="Sodergren E."/>
            <person name="Clifton S."/>
            <person name="Fulton L."/>
            <person name="Fulton B."/>
            <person name="Courtney L."/>
            <person name="Fronick C."/>
            <person name="Harrison M."/>
            <person name="Strong C."/>
            <person name="Farmer C."/>
            <person name="Delahaunty K."/>
            <person name="Markovic C."/>
            <person name="Hall O."/>
            <person name="Minx P."/>
            <person name="Tomlinson C."/>
            <person name="Mitreva M."/>
            <person name="Hou S."/>
            <person name="Chen J."/>
            <person name="Wollam A."/>
            <person name="Pepin K.H."/>
            <person name="Johnson M."/>
            <person name="Bhonagiri V."/>
            <person name="Zhang X."/>
            <person name="Suruliraj S."/>
            <person name="Warren W."/>
            <person name="Chinwalla A."/>
            <person name="Mardis E.R."/>
            <person name="Wilson R.K."/>
        </authorList>
    </citation>
    <scope>NUCLEOTIDE SEQUENCE [LARGE SCALE GENOMIC DNA]</scope>
    <source>
        <strain evidence="3 4">YIT 12056</strain>
    </source>
</reference>
<sequence length="888" mass="100842">MKKLMLISLLFCISTIPIASQTVSEWMFHIRGTDEYMYANKHTLKTGKDPYDDNFLWMIEAMNNEAVRIRNKQTGEYLQLGDNGHVRLMPMSDSQDQSFIWSYAGFTHDHMTNCGWFTLSNSEGDKDSYLVAQNGGIYYLPVDRNTEFKAHWTPVRKNSAGLPFVLSPNEVIESSFLGERKAIALSEGEIVSNYHGTNHWKLSRDISAFPRFTAKGNMLVPALYNMALEEMLQDVRTDSTYMAGALWPDTWTRDAVYSIYFSYSWIMPEVSRRTLEKQTLKNPSEALQDTGSGGSYPISTDRVVWAIAAWEYYLVTGDKIWLQEAYEGLRNTALKDLHVAFDSNVNLFKGETCSMDWRTHTYPNWFTNVNIGESFSCGTNALHFFLYRFLTNAGSILKVPAEERELWSGVSEKLKKGMNEHFWNEEKGLFECYLYPEILGYVSSQRVGCMSNGLAAILGVASSEQVGKVVQNSPMYAYGAAVLYPSIPDDFAYHNKSIWPVWQTPLMYAAKSSGNSVVTEHLMKSLIRQSALFLTHKENLTYDTGYDRNTALNSDRQLWSVASYISMVYRVLFGMELTMEGIHFNPVLPAWVGTEIKLEHFKYRDAVLNITVKGEGTKIASLIVNGKKKNTSYILPAGAKGIYDIVIAVTKENESNEKINRVPAGPHNCWSPIEPVIRLENKYIHWTMQPGVTYRLKGMGVDKEVQSPYNLQKEKPGYYSVCAVDEQGIESDLSNPVLYTSYERRYEAEDFTETVFIKTDEKGYSGNGYVKDYSVNPANLSIAIDIPETGDYVIRFTGANGHGPHNTFCTIRSLFLDEKDCGTIILEAYGDWEEWTQSNHIVLRSLSAGKHTLSLKINPEGKGFDNNMSFNKENLNDWLIDYLTVVRL</sequence>
<dbReference type="CDD" id="cd23432">
    <property type="entry name" value="beta-trefoil_Ricin_EndoBetaGal-like"/>
    <property type="match status" value="1"/>
</dbReference>
<dbReference type="PROSITE" id="PS51175">
    <property type="entry name" value="CBM6"/>
    <property type="match status" value="1"/>
</dbReference>
<dbReference type="EMBL" id="AFBM01000022">
    <property type="protein sequence ID" value="EGF51393.1"/>
    <property type="molecule type" value="Genomic_DNA"/>
</dbReference>
<evidence type="ECO:0000256" key="1">
    <source>
        <dbReference type="SAM" id="SignalP"/>
    </source>
</evidence>
<keyword evidence="4" id="KW-1185">Reference proteome</keyword>
<name>A0ABN0CMR1_9BACE</name>
<evidence type="ECO:0000259" key="2">
    <source>
        <dbReference type="PROSITE" id="PS51175"/>
    </source>
</evidence>
<evidence type="ECO:0000313" key="4">
    <source>
        <dbReference type="Proteomes" id="UP000010321"/>
    </source>
</evidence>